<dbReference type="InterPro" id="IPR000620">
    <property type="entry name" value="EamA_dom"/>
</dbReference>
<evidence type="ECO:0000256" key="1">
    <source>
        <dbReference type="SAM" id="Phobius"/>
    </source>
</evidence>
<keyword evidence="1" id="KW-0472">Membrane</keyword>
<gene>
    <name evidence="3" type="ORF">ACFSBL_19315</name>
</gene>
<dbReference type="Proteomes" id="UP001597034">
    <property type="component" value="Unassembled WGS sequence"/>
</dbReference>
<keyword evidence="1" id="KW-0812">Transmembrane</keyword>
<comment type="caution">
    <text evidence="3">The sequence shown here is derived from an EMBL/GenBank/DDBJ whole genome shotgun (WGS) entry which is preliminary data.</text>
</comment>
<sequence>MVEAVGVGLSVLAALALGATSILVRLGTQEGRSRDVVMYTFGMNLLLAVPVTVVYHYPDYGLTWEAVGAFSLAGLTGTLCGRVLFYRSIQEIGASRTEPVKATQPLHAAVVAAVVLGEALTASNLLGIALIIAGLAVVSREIVTSEESLVDVSPVMLVVPLGAAFFFGIEPTFAKLGFAEGTPVLVGLVVKVGAAALGMVLYLRYRGITVLPSPSALEPSARKWILLAGVTNTSFLFAYYAALAVSPVVMVVPVVQMSPLVVAVLSLLFLPRVEQVTAKLVGAAGIIVAGGIIVTLTS</sequence>
<name>A0ABD6DP93_9EURY</name>
<dbReference type="Gene3D" id="1.10.3730.20">
    <property type="match status" value="1"/>
</dbReference>
<keyword evidence="1" id="KW-1133">Transmembrane helix</keyword>
<keyword evidence="4" id="KW-1185">Reference proteome</keyword>
<protein>
    <submittedName>
        <fullName evidence="3">EamA family transporter</fullName>
    </submittedName>
</protein>
<feature type="transmembrane region" description="Helical" evidence="1">
    <location>
        <begin position="149"/>
        <end position="169"/>
    </location>
</feature>
<feature type="transmembrane region" description="Helical" evidence="1">
    <location>
        <begin position="6"/>
        <end position="24"/>
    </location>
</feature>
<reference evidence="3 4" key="1">
    <citation type="journal article" date="2019" name="Int. J. Syst. Evol. Microbiol.">
        <title>The Global Catalogue of Microorganisms (GCM) 10K type strain sequencing project: providing services to taxonomists for standard genome sequencing and annotation.</title>
        <authorList>
            <consortium name="The Broad Institute Genomics Platform"/>
            <consortium name="The Broad Institute Genome Sequencing Center for Infectious Disease"/>
            <person name="Wu L."/>
            <person name="Ma J."/>
        </authorList>
    </citation>
    <scope>NUCLEOTIDE SEQUENCE [LARGE SCALE GENOMIC DNA]</scope>
    <source>
        <strain evidence="3 4">CGMCC 1.10390</strain>
    </source>
</reference>
<feature type="transmembrane region" description="Helical" evidence="1">
    <location>
        <begin position="224"/>
        <end position="242"/>
    </location>
</feature>
<dbReference type="EMBL" id="JBHUDO010000004">
    <property type="protein sequence ID" value="MFD1647848.1"/>
    <property type="molecule type" value="Genomic_DNA"/>
</dbReference>
<feature type="transmembrane region" description="Helical" evidence="1">
    <location>
        <begin position="108"/>
        <end position="137"/>
    </location>
</feature>
<feature type="domain" description="EamA" evidence="2">
    <location>
        <begin position="6"/>
        <end position="139"/>
    </location>
</feature>
<dbReference type="PANTHER" id="PTHR22911">
    <property type="entry name" value="ACYL-MALONYL CONDENSING ENZYME-RELATED"/>
    <property type="match status" value="1"/>
</dbReference>
<evidence type="ECO:0000313" key="3">
    <source>
        <dbReference type="EMBL" id="MFD1647848.1"/>
    </source>
</evidence>
<feature type="transmembrane region" description="Helical" evidence="1">
    <location>
        <begin position="36"/>
        <end position="57"/>
    </location>
</feature>
<organism evidence="3 4">
    <name type="scientific">Haloarchaeobius litoreus</name>
    <dbReference type="NCBI Taxonomy" id="755306"/>
    <lineage>
        <taxon>Archaea</taxon>
        <taxon>Methanobacteriati</taxon>
        <taxon>Methanobacteriota</taxon>
        <taxon>Stenosarchaea group</taxon>
        <taxon>Halobacteria</taxon>
        <taxon>Halobacteriales</taxon>
        <taxon>Halorubellaceae</taxon>
        <taxon>Haloarchaeobius</taxon>
    </lineage>
</organism>
<dbReference type="SUPFAM" id="SSF103481">
    <property type="entry name" value="Multidrug resistance efflux transporter EmrE"/>
    <property type="match status" value="1"/>
</dbReference>
<evidence type="ECO:0000313" key="4">
    <source>
        <dbReference type="Proteomes" id="UP001597034"/>
    </source>
</evidence>
<accession>A0ABD6DP93</accession>
<dbReference type="InterPro" id="IPR037185">
    <property type="entry name" value="EmrE-like"/>
</dbReference>
<dbReference type="Pfam" id="PF00892">
    <property type="entry name" value="EamA"/>
    <property type="match status" value="2"/>
</dbReference>
<dbReference type="AlphaFoldDB" id="A0ABD6DP93"/>
<feature type="domain" description="EamA" evidence="2">
    <location>
        <begin position="161"/>
        <end position="295"/>
    </location>
</feature>
<evidence type="ECO:0000259" key="2">
    <source>
        <dbReference type="Pfam" id="PF00892"/>
    </source>
</evidence>
<proteinExistence type="predicted"/>
<feature type="transmembrane region" description="Helical" evidence="1">
    <location>
        <begin position="181"/>
        <end position="203"/>
    </location>
</feature>
<dbReference type="RefSeq" id="WP_256401674.1">
    <property type="nucleotide sequence ID" value="NZ_JANHJR010000004.1"/>
</dbReference>
<feature type="transmembrane region" description="Helical" evidence="1">
    <location>
        <begin position="248"/>
        <end position="270"/>
    </location>
</feature>
<dbReference type="PANTHER" id="PTHR22911:SF137">
    <property type="entry name" value="SOLUTE CARRIER FAMILY 35 MEMBER G2-RELATED"/>
    <property type="match status" value="1"/>
</dbReference>
<feature type="transmembrane region" description="Helical" evidence="1">
    <location>
        <begin position="277"/>
        <end position="296"/>
    </location>
</feature>